<feature type="transmembrane region" description="Helical" evidence="5">
    <location>
        <begin position="123"/>
        <end position="140"/>
    </location>
</feature>
<evidence type="ECO:0000313" key="7">
    <source>
        <dbReference type="Proteomes" id="UP000837801"/>
    </source>
</evidence>
<organism evidence="6 7">
    <name type="scientific">[Candida] railenensis</name>
    <dbReference type="NCBI Taxonomy" id="45579"/>
    <lineage>
        <taxon>Eukaryota</taxon>
        <taxon>Fungi</taxon>
        <taxon>Dikarya</taxon>
        <taxon>Ascomycota</taxon>
        <taxon>Saccharomycotina</taxon>
        <taxon>Pichiomycetes</taxon>
        <taxon>Debaryomycetaceae</taxon>
        <taxon>Kurtzmaniella</taxon>
    </lineage>
</organism>
<dbReference type="EMBL" id="CAKXYY010000026">
    <property type="protein sequence ID" value="CAH2355453.1"/>
    <property type="molecule type" value="Genomic_DNA"/>
</dbReference>
<sequence length="223" mass="25369">MGRTVGNIYALTLNFISLAVCSYGLYDSFFSERVLPPQLFEAGQWQFWTNWSLTVTIAVLALGVVAHATKSQYLFRLKNNIHPIGLAMETVVTIVYWPLRLFFLALLIKDDAPKMELPISTDLSVHLMPVVGLIVDYLAFMPNWTFKRSSAFGVCCIITTSYWFWLHYIIDLEKGAGFPYEFLNHPSAYFRLTIFALVGLIGLSSAFLWPKVHAWVAGKEKEK</sequence>
<feature type="transmembrane region" description="Helical" evidence="5">
    <location>
        <begin position="45"/>
        <end position="65"/>
    </location>
</feature>
<dbReference type="Proteomes" id="UP000837801">
    <property type="component" value="Unassembled WGS sequence"/>
</dbReference>
<dbReference type="OrthoDB" id="1898221at2759"/>
<dbReference type="PANTHER" id="PTHR10989">
    <property type="entry name" value="ANDROGEN-INDUCED PROTEIN 1-RELATED"/>
    <property type="match status" value="1"/>
</dbReference>
<feature type="transmembrane region" description="Helical" evidence="5">
    <location>
        <begin position="86"/>
        <end position="108"/>
    </location>
</feature>
<name>A0A9P0W0W8_9ASCO</name>
<dbReference type="GO" id="GO:0016020">
    <property type="term" value="C:membrane"/>
    <property type="evidence" value="ECO:0007669"/>
    <property type="project" value="InterPro"/>
</dbReference>
<dbReference type="InterPro" id="IPR006838">
    <property type="entry name" value="ADTRP_AIG1"/>
</dbReference>
<feature type="transmembrane region" description="Helical" evidence="5">
    <location>
        <begin position="7"/>
        <end position="25"/>
    </location>
</feature>
<keyword evidence="4 5" id="KW-0472">Membrane</keyword>
<feature type="transmembrane region" description="Helical" evidence="5">
    <location>
        <begin position="152"/>
        <end position="170"/>
    </location>
</feature>
<evidence type="ECO:0000256" key="3">
    <source>
        <dbReference type="ARBA" id="ARBA00022989"/>
    </source>
</evidence>
<reference evidence="6" key="1">
    <citation type="submission" date="2022-03" db="EMBL/GenBank/DDBJ databases">
        <authorList>
            <person name="Legras J.-L."/>
            <person name="Devillers H."/>
            <person name="Grondin C."/>
        </authorList>
    </citation>
    <scope>NUCLEOTIDE SEQUENCE</scope>
    <source>
        <strain evidence="6">CLIB 1423</strain>
    </source>
</reference>
<evidence type="ECO:0000256" key="5">
    <source>
        <dbReference type="SAM" id="Phobius"/>
    </source>
</evidence>
<protein>
    <submittedName>
        <fullName evidence="6">UPF0641 membrane protein</fullName>
    </submittedName>
</protein>
<evidence type="ECO:0000256" key="2">
    <source>
        <dbReference type="ARBA" id="ARBA00022692"/>
    </source>
</evidence>
<evidence type="ECO:0000256" key="1">
    <source>
        <dbReference type="ARBA" id="ARBA00004127"/>
    </source>
</evidence>
<dbReference type="PANTHER" id="PTHR10989:SF16">
    <property type="entry name" value="AT02829P-RELATED"/>
    <property type="match status" value="1"/>
</dbReference>
<evidence type="ECO:0000313" key="6">
    <source>
        <dbReference type="EMBL" id="CAH2355453.1"/>
    </source>
</evidence>
<keyword evidence="2 5" id="KW-0812">Transmembrane</keyword>
<comment type="caution">
    <text evidence="6">The sequence shown here is derived from an EMBL/GenBank/DDBJ whole genome shotgun (WGS) entry which is preliminary data.</text>
</comment>
<proteinExistence type="predicted"/>
<evidence type="ECO:0000256" key="4">
    <source>
        <dbReference type="ARBA" id="ARBA00023136"/>
    </source>
</evidence>
<dbReference type="Pfam" id="PF04750">
    <property type="entry name" value="Far-17a_AIG1"/>
    <property type="match status" value="1"/>
</dbReference>
<keyword evidence="7" id="KW-1185">Reference proteome</keyword>
<feature type="transmembrane region" description="Helical" evidence="5">
    <location>
        <begin position="190"/>
        <end position="209"/>
    </location>
</feature>
<dbReference type="AlphaFoldDB" id="A0A9P0W0W8"/>
<dbReference type="GO" id="GO:0012505">
    <property type="term" value="C:endomembrane system"/>
    <property type="evidence" value="ECO:0007669"/>
    <property type="project" value="UniProtKB-SubCell"/>
</dbReference>
<accession>A0A9P0W0W8</accession>
<gene>
    <name evidence="6" type="ORF">CLIB1423_26S01134</name>
</gene>
<keyword evidence="3 5" id="KW-1133">Transmembrane helix</keyword>
<comment type="subcellular location">
    <subcellularLocation>
        <location evidence="1">Endomembrane system</location>
        <topology evidence="1">Multi-pass membrane protein</topology>
    </subcellularLocation>
</comment>